<evidence type="ECO:0000256" key="2">
    <source>
        <dbReference type="SAM" id="MobiDB-lite"/>
    </source>
</evidence>
<dbReference type="Gene3D" id="3.40.50.720">
    <property type="entry name" value="NAD(P)-binding Rossmann-like Domain"/>
    <property type="match status" value="1"/>
</dbReference>
<accession>A0ABU5I545</accession>
<dbReference type="SUPFAM" id="SSF51735">
    <property type="entry name" value="NAD(P)-binding Rossmann-fold domains"/>
    <property type="match status" value="1"/>
</dbReference>
<dbReference type="NCBIfam" id="NF004846">
    <property type="entry name" value="PRK06197.1"/>
    <property type="match status" value="1"/>
</dbReference>
<organism evidence="3 4">
    <name type="scientific">Fulvimarina uroteuthidis</name>
    <dbReference type="NCBI Taxonomy" id="3098149"/>
    <lineage>
        <taxon>Bacteria</taxon>
        <taxon>Pseudomonadati</taxon>
        <taxon>Pseudomonadota</taxon>
        <taxon>Alphaproteobacteria</taxon>
        <taxon>Hyphomicrobiales</taxon>
        <taxon>Aurantimonadaceae</taxon>
        <taxon>Fulvimarina</taxon>
    </lineage>
</organism>
<keyword evidence="4" id="KW-1185">Reference proteome</keyword>
<keyword evidence="1" id="KW-0560">Oxidoreductase</keyword>
<sequence length="302" mass="32313">MLNNFTAADVTDQTGRTVFVTGANSGIGLEVSKALAGRGARVVLGCRSAAKADAAVAQIRLECPDADLGFIEIDLADLSSVRDAAARANADEEIDVLINNAGVMVPPLGRTKDGFELQFGVNHLGPFALTGLMLRTLKDRPKSRVILTSSIAHRNGRIDFCDLHAHDHYSRLKRYQMSKLANLLHMYELDRRLRTARAETMALACHPGVADTNLMRFLPGPARLLMVPGRLFLNSANEGAWPALAAATSQAVSGGAYVGPSRRGETAGPAGLAKSTERARDPELAARLWAVSTELTGVEYPV</sequence>
<comment type="caution">
    <text evidence="3">The sequence shown here is derived from an EMBL/GenBank/DDBJ whole genome shotgun (WGS) entry which is preliminary data.</text>
</comment>
<dbReference type="Pfam" id="PF00106">
    <property type="entry name" value="adh_short"/>
    <property type="match status" value="1"/>
</dbReference>
<dbReference type="RefSeq" id="WP_322188183.1">
    <property type="nucleotide sequence ID" value="NZ_JAXLPB010000005.1"/>
</dbReference>
<name>A0ABU5I545_9HYPH</name>
<evidence type="ECO:0000313" key="3">
    <source>
        <dbReference type="EMBL" id="MDY8110520.1"/>
    </source>
</evidence>
<gene>
    <name evidence="3" type="ORF">U0C82_15365</name>
</gene>
<dbReference type="Proteomes" id="UP001294412">
    <property type="component" value="Unassembled WGS sequence"/>
</dbReference>
<dbReference type="PANTHER" id="PTHR43157:SF31">
    <property type="entry name" value="PHOSPHATIDYLINOSITOL-GLYCAN BIOSYNTHESIS CLASS F PROTEIN"/>
    <property type="match status" value="1"/>
</dbReference>
<reference evidence="3 4" key="1">
    <citation type="submission" date="2023-12" db="EMBL/GenBank/DDBJ databases">
        <title>Description of Novel Strain Fulvimarina sp. 2208YS6-2-32 isolated from Uroteuthis (Photololigo) edulis.</title>
        <authorList>
            <person name="Park J.-S."/>
        </authorList>
    </citation>
    <scope>NUCLEOTIDE SEQUENCE [LARGE SCALE GENOMIC DNA]</scope>
    <source>
        <strain evidence="3 4">2208YS6-2-32</strain>
    </source>
</reference>
<protein>
    <submittedName>
        <fullName evidence="3">Oxidoreductase</fullName>
    </submittedName>
</protein>
<dbReference type="InterPro" id="IPR036291">
    <property type="entry name" value="NAD(P)-bd_dom_sf"/>
</dbReference>
<evidence type="ECO:0000256" key="1">
    <source>
        <dbReference type="ARBA" id="ARBA00023002"/>
    </source>
</evidence>
<dbReference type="PRINTS" id="PR00081">
    <property type="entry name" value="GDHRDH"/>
</dbReference>
<dbReference type="EMBL" id="JAXLPB010000005">
    <property type="protein sequence ID" value="MDY8110520.1"/>
    <property type="molecule type" value="Genomic_DNA"/>
</dbReference>
<proteinExistence type="predicted"/>
<dbReference type="PANTHER" id="PTHR43157">
    <property type="entry name" value="PHOSPHATIDYLINOSITOL-GLYCAN BIOSYNTHESIS CLASS F PROTEIN-RELATED"/>
    <property type="match status" value="1"/>
</dbReference>
<evidence type="ECO:0000313" key="4">
    <source>
        <dbReference type="Proteomes" id="UP001294412"/>
    </source>
</evidence>
<dbReference type="InterPro" id="IPR002347">
    <property type="entry name" value="SDR_fam"/>
</dbReference>
<feature type="region of interest" description="Disordered" evidence="2">
    <location>
        <begin position="257"/>
        <end position="279"/>
    </location>
</feature>